<comment type="subcellular location">
    <subcellularLocation>
        <location evidence="1">Nucleus</location>
    </subcellularLocation>
</comment>
<evidence type="ECO:0000313" key="5">
    <source>
        <dbReference type="EMBL" id="KMZ66647.1"/>
    </source>
</evidence>
<proteinExistence type="predicted"/>
<evidence type="ECO:0000256" key="3">
    <source>
        <dbReference type="ARBA" id="ARBA00023242"/>
    </source>
</evidence>
<dbReference type="InterPro" id="IPR017956">
    <property type="entry name" value="AT_hook_DNA-bd_motif"/>
</dbReference>
<dbReference type="InterPro" id="IPR015943">
    <property type="entry name" value="WD40/YVTN_repeat-like_dom_sf"/>
</dbReference>
<keyword evidence="3" id="KW-0539">Nucleus</keyword>
<dbReference type="OrthoDB" id="4703at2759"/>
<dbReference type="Gene3D" id="2.130.10.10">
    <property type="entry name" value="YVTN repeat-like/Quinoprotein amine dehydrogenase"/>
    <property type="match status" value="1"/>
</dbReference>
<dbReference type="PANTHER" id="PTHR15052">
    <property type="entry name" value="RNA POLYMERASE III TRANSCRIPTION INITIATION FACTOR COMPLEX SUBUNIT"/>
    <property type="match status" value="1"/>
</dbReference>
<dbReference type="Proteomes" id="UP000036987">
    <property type="component" value="Unassembled WGS sequence"/>
</dbReference>
<dbReference type="SUPFAM" id="SSF50978">
    <property type="entry name" value="WD40 repeat-like"/>
    <property type="match status" value="1"/>
</dbReference>
<protein>
    <recommendedName>
        <fullName evidence="7">Transducin/WD40 repeat-like superfamily protein</fullName>
    </recommendedName>
</protein>
<dbReference type="InterPro" id="IPR036322">
    <property type="entry name" value="WD40_repeat_dom_sf"/>
</dbReference>
<dbReference type="AlphaFoldDB" id="A0A0K9PEJ3"/>
<accession>A0A0K9PEJ3</accession>
<dbReference type="SMART" id="SM00384">
    <property type="entry name" value="AT_hook"/>
    <property type="match status" value="3"/>
</dbReference>
<feature type="region of interest" description="Disordered" evidence="4">
    <location>
        <begin position="39"/>
        <end position="115"/>
    </location>
</feature>
<dbReference type="EMBL" id="LFYR01000960">
    <property type="protein sequence ID" value="KMZ66647.1"/>
    <property type="molecule type" value="Genomic_DNA"/>
</dbReference>
<dbReference type="SMART" id="SM00320">
    <property type="entry name" value="WD40"/>
    <property type="match status" value="2"/>
</dbReference>
<dbReference type="InterPro" id="IPR001680">
    <property type="entry name" value="WD40_rpt"/>
</dbReference>
<evidence type="ECO:0008006" key="7">
    <source>
        <dbReference type="Google" id="ProtNLM"/>
    </source>
</evidence>
<dbReference type="STRING" id="29655.A0A0K9PEJ3"/>
<dbReference type="GO" id="GO:0003677">
    <property type="term" value="F:DNA binding"/>
    <property type="evidence" value="ECO:0007669"/>
    <property type="project" value="InterPro"/>
</dbReference>
<evidence type="ECO:0000313" key="6">
    <source>
        <dbReference type="Proteomes" id="UP000036987"/>
    </source>
</evidence>
<dbReference type="PANTHER" id="PTHR15052:SF2">
    <property type="entry name" value="GENERAL TRANSCRIPTION FACTOR 3C POLYPEPTIDE 2"/>
    <property type="match status" value="1"/>
</dbReference>
<dbReference type="InterPro" id="IPR052416">
    <property type="entry name" value="GTF3C_component"/>
</dbReference>
<evidence type="ECO:0000256" key="1">
    <source>
        <dbReference type="ARBA" id="ARBA00004123"/>
    </source>
</evidence>
<sequence>MGHPSTGRGIVQIWCILNSAKERESNSLYKYERMLSQKSFGKKGRGRPCKNPTNAGSLGDPKENTLPSKRRGRPRKQALVIEHPRDLVDGCISPPLKRSRGRPRKNPLPSNETKNSDIDLMLHVCTDVEESFSTEHRDKSRYRPLAIEYPSDKNKQLTQVWHSGRYKKAPARLSNEDIGVMDYEICGPVSTDSKRSDEANSFYDLNMTKETMFLPCYSDLNDVNNSNMVTSFTNTSNHLDKYTNLELSKIASASQRVIENVRTHGENATLKICDKHEGLTVSEYNKSDLQSLPCDSIHEEGQETTFPIDFAGSSYHKDFALPRLVLCLAHMGSFAWDVKWRPCPSNFFEGRCCMGYLAAVLGNGSLEVWDVPSPFKAKTLYNSCGKDGSDPRFLRLSPVFRCSVLKCGGNHSIPLTVEWSPSSSCDLILAGCHDGMVALWKFSADDSSLDTKPLLYFKADSVPIRAIAWAPNESDPESSNLMVTAGHESLKFWDIRDPYCPLWEFSPIQKHILSLDWVRKPRERFFSFDRFSVA</sequence>
<name>A0A0K9PEJ3_ZOSMR</name>
<dbReference type="PRINTS" id="PR00929">
    <property type="entry name" value="ATHOOK"/>
</dbReference>
<reference evidence="6" key="1">
    <citation type="journal article" date="2016" name="Nature">
        <title>The genome of the seagrass Zostera marina reveals angiosperm adaptation to the sea.</title>
        <authorList>
            <person name="Olsen J.L."/>
            <person name="Rouze P."/>
            <person name="Verhelst B."/>
            <person name="Lin Y.-C."/>
            <person name="Bayer T."/>
            <person name="Collen J."/>
            <person name="Dattolo E."/>
            <person name="De Paoli E."/>
            <person name="Dittami S."/>
            <person name="Maumus F."/>
            <person name="Michel G."/>
            <person name="Kersting A."/>
            <person name="Lauritano C."/>
            <person name="Lohaus R."/>
            <person name="Toepel M."/>
            <person name="Tonon T."/>
            <person name="Vanneste K."/>
            <person name="Amirebrahimi M."/>
            <person name="Brakel J."/>
            <person name="Bostroem C."/>
            <person name="Chovatia M."/>
            <person name="Grimwood J."/>
            <person name="Jenkins J.W."/>
            <person name="Jueterbock A."/>
            <person name="Mraz A."/>
            <person name="Stam W.T."/>
            <person name="Tice H."/>
            <person name="Bornberg-Bauer E."/>
            <person name="Green P.J."/>
            <person name="Pearson G.A."/>
            <person name="Procaccini G."/>
            <person name="Duarte C.M."/>
            <person name="Schmutz J."/>
            <person name="Reusch T.B.H."/>
            <person name="Van de Peer Y."/>
        </authorList>
    </citation>
    <scope>NUCLEOTIDE SEQUENCE [LARGE SCALE GENOMIC DNA]</scope>
    <source>
        <strain evidence="6">cv. Finnish</strain>
    </source>
</reference>
<dbReference type="GO" id="GO:0005634">
    <property type="term" value="C:nucleus"/>
    <property type="evidence" value="ECO:0007669"/>
    <property type="project" value="UniProtKB-SubCell"/>
</dbReference>
<gene>
    <name evidence="5" type="ORF">ZOSMA_290G00180</name>
</gene>
<evidence type="ECO:0000256" key="2">
    <source>
        <dbReference type="ARBA" id="ARBA00023163"/>
    </source>
</evidence>
<comment type="caution">
    <text evidence="5">The sequence shown here is derived from an EMBL/GenBank/DDBJ whole genome shotgun (WGS) entry which is preliminary data.</text>
</comment>
<organism evidence="5 6">
    <name type="scientific">Zostera marina</name>
    <name type="common">Eelgrass</name>
    <dbReference type="NCBI Taxonomy" id="29655"/>
    <lineage>
        <taxon>Eukaryota</taxon>
        <taxon>Viridiplantae</taxon>
        <taxon>Streptophyta</taxon>
        <taxon>Embryophyta</taxon>
        <taxon>Tracheophyta</taxon>
        <taxon>Spermatophyta</taxon>
        <taxon>Magnoliopsida</taxon>
        <taxon>Liliopsida</taxon>
        <taxon>Zosteraceae</taxon>
        <taxon>Zostera</taxon>
    </lineage>
</organism>
<evidence type="ECO:0000256" key="4">
    <source>
        <dbReference type="SAM" id="MobiDB-lite"/>
    </source>
</evidence>
<keyword evidence="6" id="KW-1185">Reference proteome</keyword>
<keyword evidence="2" id="KW-0804">Transcription</keyword>